<keyword evidence="2" id="KW-0732">Signal</keyword>
<dbReference type="Proteomes" id="UP001302126">
    <property type="component" value="Unassembled WGS sequence"/>
</dbReference>
<dbReference type="EMBL" id="MU864355">
    <property type="protein sequence ID" value="KAK4192371.1"/>
    <property type="molecule type" value="Genomic_DNA"/>
</dbReference>
<sequence>MVPGRYFSKAAFLLLAVILILLLLTTFRLQDGAPPSPAMLQALAGEWFSHHSEEYGHLQPPPAEEDAPDVNITEEPSPPPPPPKPVEDEYKLGCEKDGLDFLRRPQLSLTDKIIYSRTCIKPVHPKEPNRDIVTNISQPLFTSQTTIDLAHDCSSSSSPLPSCETISLPVPPAYPQQQYPHLLFAVASTYDRINSSLPAFAHWLSHTGAHLLIVISDVDSLPTRYSLPALESAYRAHGILATVTHPKLSEPLPRKNQPDPSSAAVPVEQLHFMLIRDSLSSLPSSSSVKWISILDDDTFFPSLSPVSTALSSFNPSLPHYIGALSDNWESVKQWGYMAYGGAGIFLSVPLARSLDPFLEQCVKESTIVSGDGMLRDCIYSHTTTKLTLLPGLYQHDIRGDPSGFYESGVLPLSVHHWKSWYHSPVPQMAAVTKLCGDCFLQRFRFPSGKGMVLLANGYSITQYPTTTNVDLERMEGTWQYATDQNSGYEFTYGPMRPKLDENTQKKSWRLVEAAFSSPSPPPLDPEEERESQREREREKKRREKQTFRQVYVHYDRSKEVGNKDAMDEVVELIWEV</sequence>
<organism evidence="3 4">
    <name type="scientific">Podospora australis</name>
    <dbReference type="NCBI Taxonomy" id="1536484"/>
    <lineage>
        <taxon>Eukaryota</taxon>
        <taxon>Fungi</taxon>
        <taxon>Dikarya</taxon>
        <taxon>Ascomycota</taxon>
        <taxon>Pezizomycotina</taxon>
        <taxon>Sordariomycetes</taxon>
        <taxon>Sordariomycetidae</taxon>
        <taxon>Sordariales</taxon>
        <taxon>Podosporaceae</taxon>
        <taxon>Podospora</taxon>
    </lineage>
</organism>
<dbReference type="PANTHER" id="PTHR10811">
    <property type="entry name" value="FRINGE-RELATED"/>
    <property type="match status" value="1"/>
</dbReference>
<proteinExistence type="predicted"/>
<dbReference type="AlphaFoldDB" id="A0AAN6X2E0"/>
<comment type="caution">
    <text evidence="3">The sequence shown here is derived from an EMBL/GenBank/DDBJ whole genome shotgun (WGS) entry which is preliminary data.</text>
</comment>
<evidence type="ECO:0000313" key="4">
    <source>
        <dbReference type="Proteomes" id="UP001302126"/>
    </source>
</evidence>
<accession>A0AAN6X2E0</accession>
<reference evidence="3" key="2">
    <citation type="submission" date="2023-05" db="EMBL/GenBank/DDBJ databases">
        <authorList>
            <consortium name="Lawrence Berkeley National Laboratory"/>
            <person name="Steindorff A."/>
            <person name="Hensen N."/>
            <person name="Bonometti L."/>
            <person name="Westerberg I."/>
            <person name="Brannstrom I.O."/>
            <person name="Guillou S."/>
            <person name="Cros-Aarteil S."/>
            <person name="Calhoun S."/>
            <person name="Haridas S."/>
            <person name="Kuo A."/>
            <person name="Mondo S."/>
            <person name="Pangilinan J."/>
            <person name="Riley R."/>
            <person name="Labutti K."/>
            <person name="Andreopoulos B."/>
            <person name="Lipzen A."/>
            <person name="Chen C."/>
            <person name="Yanf M."/>
            <person name="Daum C."/>
            <person name="Ng V."/>
            <person name="Clum A."/>
            <person name="Ohm R."/>
            <person name="Martin F."/>
            <person name="Silar P."/>
            <person name="Natvig D."/>
            <person name="Lalanne C."/>
            <person name="Gautier V."/>
            <person name="Ament-Velasquez S.L."/>
            <person name="Kruys A."/>
            <person name="Hutchinson M.I."/>
            <person name="Powell A.J."/>
            <person name="Barry K."/>
            <person name="Miller A.N."/>
            <person name="Grigoriev I.V."/>
            <person name="Debuchy R."/>
            <person name="Gladieux P."/>
            <person name="Thoren M.H."/>
            <person name="Johannesson H."/>
        </authorList>
    </citation>
    <scope>NUCLEOTIDE SEQUENCE</scope>
    <source>
        <strain evidence="3">PSN309</strain>
    </source>
</reference>
<dbReference type="Pfam" id="PF04646">
    <property type="entry name" value="DUF604"/>
    <property type="match status" value="1"/>
</dbReference>
<evidence type="ECO:0000313" key="3">
    <source>
        <dbReference type="EMBL" id="KAK4192371.1"/>
    </source>
</evidence>
<dbReference type="InterPro" id="IPR006740">
    <property type="entry name" value="DUF604"/>
</dbReference>
<reference evidence="3" key="1">
    <citation type="journal article" date="2023" name="Mol. Phylogenet. Evol.">
        <title>Genome-scale phylogeny and comparative genomics of the fungal order Sordariales.</title>
        <authorList>
            <person name="Hensen N."/>
            <person name="Bonometti L."/>
            <person name="Westerberg I."/>
            <person name="Brannstrom I.O."/>
            <person name="Guillou S."/>
            <person name="Cros-Aarteil S."/>
            <person name="Calhoun S."/>
            <person name="Haridas S."/>
            <person name="Kuo A."/>
            <person name="Mondo S."/>
            <person name="Pangilinan J."/>
            <person name="Riley R."/>
            <person name="LaButti K."/>
            <person name="Andreopoulos B."/>
            <person name="Lipzen A."/>
            <person name="Chen C."/>
            <person name="Yan M."/>
            <person name="Daum C."/>
            <person name="Ng V."/>
            <person name="Clum A."/>
            <person name="Steindorff A."/>
            <person name="Ohm R.A."/>
            <person name="Martin F."/>
            <person name="Silar P."/>
            <person name="Natvig D.O."/>
            <person name="Lalanne C."/>
            <person name="Gautier V."/>
            <person name="Ament-Velasquez S.L."/>
            <person name="Kruys A."/>
            <person name="Hutchinson M.I."/>
            <person name="Powell A.J."/>
            <person name="Barry K."/>
            <person name="Miller A.N."/>
            <person name="Grigoriev I.V."/>
            <person name="Debuchy R."/>
            <person name="Gladieux P."/>
            <person name="Hiltunen Thoren M."/>
            <person name="Johannesson H."/>
        </authorList>
    </citation>
    <scope>NUCLEOTIDE SEQUENCE</scope>
    <source>
        <strain evidence="3">PSN309</strain>
    </source>
</reference>
<evidence type="ECO:0008006" key="5">
    <source>
        <dbReference type="Google" id="ProtNLM"/>
    </source>
</evidence>
<dbReference type="Gene3D" id="3.90.550.50">
    <property type="match status" value="1"/>
</dbReference>
<feature type="chain" id="PRO_5042876726" description="Glycosyltransferase Family 31" evidence="2">
    <location>
        <begin position="33"/>
        <end position="576"/>
    </location>
</feature>
<evidence type="ECO:0000256" key="1">
    <source>
        <dbReference type="SAM" id="MobiDB-lite"/>
    </source>
</evidence>
<feature type="signal peptide" evidence="2">
    <location>
        <begin position="1"/>
        <end position="32"/>
    </location>
</feature>
<protein>
    <recommendedName>
        <fullName evidence="5">Glycosyltransferase Family 31</fullName>
    </recommendedName>
</protein>
<evidence type="ECO:0000256" key="2">
    <source>
        <dbReference type="SAM" id="SignalP"/>
    </source>
</evidence>
<feature type="region of interest" description="Disordered" evidence="1">
    <location>
        <begin position="514"/>
        <end position="546"/>
    </location>
</feature>
<keyword evidence="4" id="KW-1185">Reference proteome</keyword>
<name>A0AAN6X2E0_9PEZI</name>
<gene>
    <name evidence="3" type="ORF">QBC35DRAFT_470173</name>
</gene>
<feature type="region of interest" description="Disordered" evidence="1">
    <location>
        <begin position="53"/>
        <end position="90"/>
    </location>
</feature>